<gene>
    <name evidence="4" type="ORF">MCNS_12200</name>
</gene>
<dbReference type="GO" id="GO:0000976">
    <property type="term" value="F:transcription cis-regulatory region binding"/>
    <property type="evidence" value="ECO:0007669"/>
    <property type="project" value="TreeGrafter"/>
</dbReference>
<accession>A0A1X1TH75</accession>
<sequence>MEAAPDPMRERILRATFKVLCRHGYSRLNLSDVAAQAGISRPTFYKFFSSKDDLLSAFSAFELRLLRTDLERAVEGTAGGERVDALLRFLADFYGSYQMRALVEIEPGLVLAQLARALPALVESIAPILQGQVLDPQVVATALVRLSVCHYLVPGHDDDRLIDQLRAAAGVR</sequence>
<dbReference type="EMBL" id="AP022613">
    <property type="protein sequence ID" value="BBZ38157.1"/>
    <property type="molecule type" value="Genomic_DNA"/>
</dbReference>
<dbReference type="RefSeq" id="WP_085232336.1">
    <property type="nucleotide sequence ID" value="NZ_AP022613.1"/>
</dbReference>
<dbReference type="PANTHER" id="PTHR30055">
    <property type="entry name" value="HTH-TYPE TRANSCRIPTIONAL REGULATOR RUTR"/>
    <property type="match status" value="1"/>
</dbReference>
<evidence type="ECO:0000256" key="1">
    <source>
        <dbReference type="ARBA" id="ARBA00023015"/>
    </source>
</evidence>
<reference evidence="4 5" key="1">
    <citation type="journal article" date="2019" name="Emerg. Microbes Infect.">
        <title>Comprehensive subspecies identification of 175 nontuberculous mycobacteria species based on 7547 genomic profiles.</title>
        <authorList>
            <person name="Matsumoto Y."/>
            <person name="Kinjo T."/>
            <person name="Motooka D."/>
            <person name="Nabeya D."/>
            <person name="Jung N."/>
            <person name="Uechi K."/>
            <person name="Horii T."/>
            <person name="Iida T."/>
            <person name="Fujita J."/>
            <person name="Nakamura S."/>
        </authorList>
    </citation>
    <scope>NUCLEOTIDE SEQUENCE [LARGE SCALE GENOMIC DNA]</scope>
    <source>
        <strain evidence="4 5">JCM 14738</strain>
    </source>
</reference>
<dbReference type="InterPro" id="IPR009057">
    <property type="entry name" value="Homeodomain-like_sf"/>
</dbReference>
<keyword evidence="3" id="KW-0804">Transcription</keyword>
<dbReference type="GO" id="GO:0003700">
    <property type="term" value="F:DNA-binding transcription factor activity"/>
    <property type="evidence" value="ECO:0007669"/>
    <property type="project" value="TreeGrafter"/>
</dbReference>
<dbReference type="STRING" id="44010.AWC00_09535"/>
<name>A0A1X1TH75_9MYCO</name>
<dbReference type="SUPFAM" id="SSF46689">
    <property type="entry name" value="Homeodomain-like"/>
    <property type="match status" value="1"/>
</dbReference>
<dbReference type="InterPro" id="IPR001647">
    <property type="entry name" value="HTH_TetR"/>
</dbReference>
<keyword evidence="5" id="KW-1185">Reference proteome</keyword>
<evidence type="ECO:0000256" key="3">
    <source>
        <dbReference type="ARBA" id="ARBA00023163"/>
    </source>
</evidence>
<keyword evidence="2" id="KW-0238">DNA-binding</keyword>
<dbReference type="PROSITE" id="PS50977">
    <property type="entry name" value="HTH_TETR_2"/>
    <property type="match status" value="1"/>
</dbReference>
<dbReference type="OrthoDB" id="4371863at2"/>
<evidence type="ECO:0000313" key="4">
    <source>
        <dbReference type="EMBL" id="BBZ38157.1"/>
    </source>
</evidence>
<dbReference type="PANTHER" id="PTHR30055:SF234">
    <property type="entry name" value="HTH-TYPE TRANSCRIPTIONAL REGULATOR BETI"/>
    <property type="match status" value="1"/>
</dbReference>
<proteinExistence type="predicted"/>
<evidence type="ECO:0000256" key="2">
    <source>
        <dbReference type="ARBA" id="ARBA00023125"/>
    </source>
</evidence>
<organism evidence="4 5">
    <name type="scientific">Mycobacterium conspicuum</name>
    <dbReference type="NCBI Taxonomy" id="44010"/>
    <lineage>
        <taxon>Bacteria</taxon>
        <taxon>Bacillati</taxon>
        <taxon>Actinomycetota</taxon>
        <taxon>Actinomycetes</taxon>
        <taxon>Mycobacteriales</taxon>
        <taxon>Mycobacteriaceae</taxon>
        <taxon>Mycobacterium</taxon>
    </lineage>
</organism>
<keyword evidence="1" id="KW-0805">Transcription regulation</keyword>
<dbReference type="Proteomes" id="UP000467385">
    <property type="component" value="Chromosome"/>
</dbReference>
<evidence type="ECO:0000313" key="5">
    <source>
        <dbReference type="Proteomes" id="UP000467385"/>
    </source>
</evidence>
<dbReference type="InterPro" id="IPR050109">
    <property type="entry name" value="HTH-type_TetR-like_transc_reg"/>
</dbReference>
<dbReference type="Pfam" id="PF00440">
    <property type="entry name" value="TetR_N"/>
    <property type="match status" value="1"/>
</dbReference>
<dbReference type="AlphaFoldDB" id="A0A1X1TH75"/>
<protein>
    <submittedName>
        <fullName evidence="4">TetR family transcriptional regulator</fullName>
    </submittedName>
</protein>
<dbReference type="Gene3D" id="1.10.357.10">
    <property type="entry name" value="Tetracycline Repressor, domain 2"/>
    <property type="match status" value="1"/>
</dbReference>
<dbReference type="PRINTS" id="PR00455">
    <property type="entry name" value="HTHTETR"/>
</dbReference>